<protein>
    <submittedName>
        <fullName evidence="4">FAD-dependent oxidoreductase</fullName>
    </submittedName>
</protein>
<dbReference type="RefSeq" id="WP_273641648.1">
    <property type="nucleotide sequence ID" value="NZ_JAQQXP010000002.1"/>
</dbReference>
<dbReference type="InterPro" id="IPR050493">
    <property type="entry name" value="FAD-dep_Monooxygenase_BioMet"/>
</dbReference>
<proteinExistence type="predicted"/>
<dbReference type="PANTHER" id="PTHR13789:SF309">
    <property type="entry name" value="PUTATIVE (AFU_ORTHOLOGUE AFUA_6G14510)-RELATED"/>
    <property type="match status" value="1"/>
</dbReference>
<organism evidence="4 5">
    <name type="scientific">Alteromonas gilva</name>
    <dbReference type="NCBI Taxonomy" id="2987522"/>
    <lineage>
        <taxon>Bacteria</taxon>
        <taxon>Pseudomonadati</taxon>
        <taxon>Pseudomonadota</taxon>
        <taxon>Gammaproteobacteria</taxon>
        <taxon>Alteromonadales</taxon>
        <taxon>Alteromonadaceae</taxon>
        <taxon>Alteromonas/Salinimonas group</taxon>
        <taxon>Alteromonas</taxon>
    </lineage>
</organism>
<reference evidence="4 5" key="1">
    <citation type="submission" date="2022-10" db="EMBL/GenBank/DDBJ databases">
        <title>Alteromonas sp. chi3 Genome sequencing.</title>
        <authorList>
            <person name="Park S."/>
        </authorList>
    </citation>
    <scope>NUCLEOTIDE SEQUENCE [LARGE SCALE GENOMIC DNA]</scope>
    <source>
        <strain evidence="5">chi3</strain>
    </source>
</reference>
<dbReference type="PRINTS" id="PR00420">
    <property type="entry name" value="RNGMNOXGNASE"/>
</dbReference>
<evidence type="ECO:0000313" key="5">
    <source>
        <dbReference type="Proteomes" id="UP001218788"/>
    </source>
</evidence>
<dbReference type="SUPFAM" id="SSF51905">
    <property type="entry name" value="FAD/NAD(P)-binding domain"/>
    <property type="match status" value="1"/>
</dbReference>
<feature type="domain" description="FAD-binding" evidence="3">
    <location>
        <begin position="7"/>
        <end position="344"/>
    </location>
</feature>
<dbReference type="EMBL" id="JAQQXP010000002">
    <property type="protein sequence ID" value="MDC8831867.1"/>
    <property type="molecule type" value="Genomic_DNA"/>
</dbReference>
<gene>
    <name evidence="4" type="ORF">OIK42_14005</name>
</gene>
<sequence length="376" mass="40789">MSACVEKVLIIGGGFSGMSAAIELSKKGIAVDLVEIDKNWRTDGAGISIGGATIRAFKQLGIFEEFLAHGATHKGLDVHAPTGQHLAFIPASKVPGNDEPCEGAIMRPVLAKILAAKTRECDVNVRLGITYENINDQGDSVEVTFTDGTSDTYDLVIGADGLFSSVRKTVFPDAAGPAYIGQGVWRAVLPKLPEIENITMWVGPHIKVGVNPMSADEMYMFVTENRETNEFLDPATFTDRLKALLADFAAPMVQKLAGMLNENSLIHYRPLEGMLMREPWYKNRVLLIGDTVHATTPHLASGACIGIEDAIVIADELAKHTSLKDALEAFQARRFERCRMVVENSGRLAQIEISGGDKQEHMGIMRESSIALGQPI</sequence>
<dbReference type="PANTHER" id="PTHR13789">
    <property type="entry name" value="MONOOXYGENASE"/>
    <property type="match status" value="1"/>
</dbReference>
<dbReference type="Proteomes" id="UP001218788">
    <property type="component" value="Unassembled WGS sequence"/>
</dbReference>
<dbReference type="NCBIfam" id="NF005313">
    <property type="entry name" value="PRK06847.1"/>
    <property type="match status" value="1"/>
</dbReference>
<dbReference type="Gene3D" id="3.50.50.60">
    <property type="entry name" value="FAD/NAD(P)-binding domain"/>
    <property type="match status" value="1"/>
</dbReference>
<evidence type="ECO:0000313" key="4">
    <source>
        <dbReference type="EMBL" id="MDC8831867.1"/>
    </source>
</evidence>
<evidence type="ECO:0000256" key="1">
    <source>
        <dbReference type="ARBA" id="ARBA00023002"/>
    </source>
</evidence>
<evidence type="ECO:0000259" key="3">
    <source>
        <dbReference type="Pfam" id="PF01494"/>
    </source>
</evidence>
<dbReference type="InterPro" id="IPR036188">
    <property type="entry name" value="FAD/NAD-bd_sf"/>
</dbReference>
<keyword evidence="5" id="KW-1185">Reference proteome</keyword>
<accession>A0ABT5L496</accession>
<name>A0ABT5L496_9ALTE</name>
<dbReference type="Pfam" id="PF01494">
    <property type="entry name" value="FAD_binding_3"/>
    <property type="match status" value="1"/>
</dbReference>
<keyword evidence="1" id="KW-0560">Oxidoreductase</keyword>
<comment type="caution">
    <text evidence="4">The sequence shown here is derived from an EMBL/GenBank/DDBJ whole genome shotgun (WGS) entry which is preliminary data.</text>
</comment>
<evidence type="ECO:0000256" key="2">
    <source>
        <dbReference type="ARBA" id="ARBA00023033"/>
    </source>
</evidence>
<keyword evidence="2" id="KW-0503">Monooxygenase</keyword>
<dbReference type="InterPro" id="IPR002938">
    <property type="entry name" value="FAD-bd"/>
</dbReference>